<dbReference type="InterPro" id="IPR036167">
    <property type="entry name" value="tRNA_intron_Endo_cat-like_sf"/>
</dbReference>
<dbReference type="OrthoDB" id="10002170at2759"/>
<keyword evidence="6" id="KW-1185">Reference proteome</keyword>
<keyword evidence="2" id="KW-0819">tRNA processing</keyword>
<dbReference type="Gene3D" id="3.40.1350.10">
    <property type="match status" value="1"/>
</dbReference>
<reference evidence="5 6" key="1">
    <citation type="journal article" date="2012" name="PLoS ONE">
        <title>Sequence and analysis of the genome of the pathogenic yeast Candida orthopsilosis.</title>
        <authorList>
            <person name="Riccombeni A."/>
            <person name="Vidanes G."/>
            <person name="Proux-Wera E."/>
            <person name="Wolfe K.H."/>
            <person name="Butler G."/>
        </authorList>
    </citation>
    <scope>NUCLEOTIDE SEQUENCE [LARGE SCALE GENOMIC DNA]</scope>
    <source>
        <strain evidence="5 6">Co 90-125</strain>
    </source>
</reference>
<evidence type="ECO:0000313" key="6">
    <source>
        <dbReference type="Proteomes" id="UP000005018"/>
    </source>
</evidence>
<dbReference type="Proteomes" id="UP000005018">
    <property type="component" value="Chromosome 2"/>
</dbReference>
<feature type="region of interest" description="Disordered" evidence="3">
    <location>
        <begin position="96"/>
        <end position="150"/>
    </location>
</feature>
<dbReference type="Pfam" id="PF09631">
    <property type="entry name" value="Sen15"/>
    <property type="match status" value="2"/>
</dbReference>
<dbReference type="EMBL" id="HE681720">
    <property type="protein sequence ID" value="CCG22335.1"/>
    <property type="molecule type" value="Genomic_DNA"/>
</dbReference>
<dbReference type="RefSeq" id="XP_003867772.1">
    <property type="nucleotide sequence ID" value="XM_003867724.1"/>
</dbReference>
<evidence type="ECO:0000313" key="5">
    <source>
        <dbReference type="EMBL" id="CCG22335.1"/>
    </source>
</evidence>
<dbReference type="GO" id="GO:0000379">
    <property type="term" value="P:tRNA-type intron splice site recognition and cleavage"/>
    <property type="evidence" value="ECO:0007669"/>
    <property type="project" value="InterPro"/>
</dbReference>
<dbReference type="eggNOG" id="ENOG502SC4F">
    <property type="taxonomic scope" value="Eukaryota"/>
</dbReference>
<proteinExistence type="inferred from homology"/>
<dbReference type="GeneID" id="14538515"/>
<dbReference type="SUPFAM" id="SSF53032">
    <property type="entry name" value="tRNA-intron endonuclease catalytic domain-like"/>
    <property type="match status" value="1"/>
</dbReference>
<evidence type="ECO:0000256" key="3">
    <source>
        <dbReference type="SAM" id="MobiDB-lite"/>
    </source>
</evidence>
<dbReference type="PANTHER" id="PTHR28518:SF1">
    <property type="entry name" value="TRNA-SPLICING ENDONUCLEASE SUBUNIT SEN15"/>
    <property type="match status" value="1"/>
</dbReference>
<dbReference type="InterPro" id="IPR018593">
    <property type="entry name" value="tRNA-endonuc_su_Sen15"/>
</dbReference>
<feature type="domain" description="tRNA-splicing endonuclease subunit Sen15" evidence="4">
    <location>
        <begin position="13"/>
        <end position="83"/>
    </location>
</feature>
<organism evidence="5 6">
    <name type="scientific">Candida orthopsilosis (strain 90-125)</name>
    <name type="common">Yeast</name>
    <dbReference type="NCBI Taxonomy" id="1136231"/>
    <lineage>
        <taxon>Eukaryota</taxon>
        <taxon>Fungi</taxon>
        <taxon>Dikarya</taxon>
        <taxon>Ascomycota</taxon>
        <taxon>Saccharomycotina</taxon>
        <taxon>Pichiomycetes</taxon>
        <taxon>Debaryomycetaceae</taxon>
        <taxon>Candida/Lodderomyces clade</taxon>
        <taxon>Candida</taxon>
    </lineage>
</organism>
<evidence type="ECO:0000259" key="4">
    <source>
        <dbReference type="Pfam" id="PF09631"/>
    </source>
</evidence>
<dbReference type="AlphaFoldDB" id="H8WZZ0"/>
<gene>
    <name evidence="5" type="ORF">CORT_0B06260</name>
</gene>
<feature type="compositionally biased region" description="Polar residues" evidence="3">
    <location>
        <begin position="102"/>
        <end position="132"/>
    </location>
</feature>
<dbReference type="GO" id="GO:0000213">
    <property type="term" value="F:tRNA-intron lyase activity"/>
    <property type="evidence" value="ECO:0007669"/>
    <property type="project" value="TreeGrafter"/>
</dbReference>
<protein>
    <submittedName>
        <fullName evidence="5">Sen15 protein</fullName>
    </submittedName>
</protein>
<dbReference type="GO" id="GO:0000214">
    <property type="term" value="C:tRNA-intron endonuclease complex"/>
    <property type="evidence" value="ECO:0007669"/>
    <property type="project" value="InterPro"/>
</dbReference>
<dbReference type="KEGG" id="cot:CORT_0B06260"/>
<sequence length="186" mass="21262">MSTLPFTSSTTDQVRLNLVHYNLWTQVEVHNNYILSGLPPTKLVSTDPDSKREWIVCKRMNEQSRLKVKEINSWFEKIKQFTNGDEEKRGNEFKLDVPSEAHLQSQDTTENSKQAETEDVSSSFTHTGPASTDDSKPHPPNSIWKPIDKTMNGKGRVDRITIALINDDGTIVYYFIHDGITKPRQN</sequence>
<evidence type="ECO:0000256" key="1">
    <source>
        <dbReference type="ARBA" id="ARBA00006091"/>
    </source>
</evidence>
<dbReference type="InterPro" id="IPR042777">
    <property type="entry name" value="Sen15_fungi"/>
</dbReference>
<name>H8WZZ0_CANO9</name>
<dbReference type="HOGENOM" id="CLU_1503697_0_0_1"/>
<dbReference type="InterPro" id="IPR011856">
    <property type="entry name" value="tRNA_endonuc-like_dom_sf"/>
</dbReference>
<feature type="domain" description="tRNA-splicing endonuclease subunit Sen15" evidence="4">
    <location>
        <begin position="149"/>
        <end position="186"/>
    </location>
</feature>
<comment type="similarity">
    <text evidence="1">Belongs to the SEN15 family.</text>
</comment>
<accession>H8WZZ0</accession>
<dbReference type="GO" id="GO:0003676">
    <property type="term" value="F:nucleic acid binding"/>
    <property type="evidence" value="ECO:0007669"/>
    <property type="project" value="InterPro"/>
</dbReference>
<evidence type="ECO:0000256" key="2">
    <source>
        <dbReference type="ARBA" id="ARBA00022694"/>
    </source>
</evidence>
<dbReference type="PANTHER" id="PTHR28518">
    <property type="entry name" value="TRNA-SPLICING ENDONUCLEASE SUBUNIT SEN15"/>
    <property type="match status" value="1"/>
</dbReference>